<proteinExistence type="predicted"/>
<dbReference type="Pfam" id="PF00012">
    <property type="entry name" value="HSP70"/>
    <property type="match status" value="1"/>
</dbReference>
<dbReference type="InterPro" id="IPR043129">
    <property type="entry name" value="ATPase_NBD"/>
</dbReference>
<dbReference type="OrthoDB" id="2963168at2759"/>
<protein>
    <submittedName>
        <fullName evidence="3">Heat shock protein 70</fullName>
    </submittedName>
</protein>
<sequence length="707" mass="78129">MPFGTFFWGAGRGGKSGGIPWRSADRSFTSRTEGRPVLVALARKLGSWFLPPHSTQNASIPICNKLVTYSTPIFLLLRGVSAFRHELVCAPMAPRIVVAVDFGTTRSAWAYKVGDDEPDDKTDDKIFVRIPGGVGPAPSARTKTETAALINRRGRGELVAFGQAALERHAENTATAGGDPSDASEALFKWYKTTLFKPKPGENTVERVTATSTSGDVVPLLGVMTATLRYFKKDAVGFLSSLTGRTIRARDVNWVLTVPAVYDDFAKHFMRQAAHEAGMIDKVGSTNLRLCLEPEAACLAVIPRGANNPLTCEAEGKKMMIVDCGGGTVDITTHNIVTIDPLNVVEVAAPTGGAWGSTQVDEAFKKWLQRFLGDWYDKIAKTEILLSIMEFWERKKAAFDGHESAEPVRLNLSALGQRQMMDSHDLEDLRTRYNRGESRRNRVEGKGYMVILPTTLVTSFFTPTLDSIARCLRGIKGGSALRNLHRVFVVGGFSRCPLLMQVVRAELQNASCRVVEVSEPDIAIVRGAVKYFDESAVFNSRRARLTYGASVLHAFDEKNAEHRRRRDAGETLKYDDRDEVMVDGCFFPHIRIGENVPTNGVTSRENYTPVSLENETNCIQVYASSARDPAFVDEDSCFMLGKISFPLDMTKKTRQERAYRVEFTFGGPELTVKILHRTEEKQIADAVMTLSRVPKSYDGISGGLWQS</sequence>
<dbReference type="GO" id="GO:0140662">
    <property type="term" value="F:ATP-dependent protein folding chaperone"/>
    <property type="evidence" value="ECO:0007669"/>
    <property type="project" value="InterPro"/>
</dbReference>
<dbReference type="InParanoid" id="D7FKB7"/>
<accession>D7FKB7</accession>
<reference evidence="3 4" key="1">
    <citation type="journal article" date="2010" name="Nature">
        <title>The Ectocarpus genome and the independent evolution of multicellularity in brown algae.</title>
        <authorList>
            <person name="Cock J.M."/>
            <person name="Sterck L."/>
            <person name="Rouze P."/>
            <person name="Scornet D."/>
            <person name="Allen A.E."/>
            <person name="Amoutzias G."/>
            <person name="Anthouard V."/>
            <person name="Artiguenave F."/>
            <person name="Aury J.M."/>
            <person name="Badger J.H."/>
            <person name="Beszteri B."/>
            <person name="Billiau K."/>
            <person name="Bonnet E."/>
            <person name="Bothwell J.H."/>
            <person name="Bowler C."/>
            <person name="Boyen C."/>
            <person name="Brownlee C."/>
            <person name="Carrano C.J."/>
            <person name="Charrier B."/>
            <person name="Cho G.Y."/>
            <person name="Coelho S.M."/>
            <person name="Collen J."/>
            <person name="Corre E."/>
            <person name="Da Silva C."/>
            <person name="Delage L."/>
            <person name="Delaroque N."/>
            <person name="Dittami S.M."/>
            <person name="Doulbeau S."/>
            <person name="Elias M."/>
            <person name="Farnham G."/>
            <person name="Gachon C.M."/>
            <person name="Gschloessl B."/>
            <person name="Heesch S."/>
            <person name="Jabbari K."/>
            <person name="Jubin C."/>
            <person name="Kawai H."/>
            <person name="Kimura K."/>
            <person name="Kloareg B."/>
            <person name="Kupper F.C."/>
            <person name="Lang D."/>
            <person name="Le Bail A."/>
            <person name="Leblanc C."/>
            <person name="Lerouge P."/>
            <person name="Lohr M."/>
            <person name="Lopez P.J."/>
            <person name="Martens C."/>
            <person name="Maumus F."/>
            <person name="Michel G."/>
            <person name="Miranda-Saavedra D."/>
            <person name="Morales J."/>
            <person name="Moreau H."/>
            <person name="Motomura T."/>
            <person name="Nagasato C."/>
            <person name="Napoli C.A."/>
            <person name="Nelson D.R."/>
            <person name="Nyvall-Collen P."/>
            <person name="Peters A.F."/>
            <person name="Pommier C."/>
            <person name="Potin P."/>
            <person name="Poulain J."/>
            <person name="Quesneville H."/>
            <person name="Read B."/>
            <person name="Rensing S.A."/>
            <person name="Ritter A."/>
            <person name="Rousvoal S."/>
            <person name="Samanta M."/>
            <person name="Samson G."/>
            <person name="Schroeder D.C."/>
            <person name="Segurens B."/>
            <person name="Strittmatter M."/>
            <person name="Tonon T."/>
            <person name="Tregear J.W."/>
            <person name="Valentin K."/>
            <person name="von Dassow P."/>
            <person name="Yamagishi T."/>
            <person name="Van de Peer Y."/>
            <person name="Wincker P."/>
        </authorList>
    </citation>
    <scope>NUCLEOTIDE SEQUENCE [LARGE SCALE GENOMIC DNA]</scope>
    <source>
        <strain evidence="4">Ec32 / CCAP1310/4</strain>
    </source>
</reference>
<dbReference type="EMBL" id="FN648021">
    <property type="protein sequence ID" value="CBJ29320.1"/>
    <property type="molecule type" value="Genomic_DNA"/>
</dbReference>
<dbReference type="PANTHER" id="PTHR14187">
    <property type="entry name" value="ALPHA KINASE/ELONGATION FACTOR 2 KINASE"/>
    <property type="match status" value="1"/>
</dbReference>
<dbReference type="PANTHER" id="PTHR14187:SF5">
    <property type="entry name" value="HEAT SHOCK 70 KDA PROTEIN 12A"/>
    <property type="match status" value="1"/>
</dbReference>
<keyword evidence="2" id="KW-0067">ATP-binding</keyword>
<dbReference type="AlphaFoldDB" id="D7FKB7"/>
<dbReference type="Gene3D" id="3.30.420.40">
    <property type="match status" value="2"/>
</dbReference>
<keyword evidence="1" id="KW-0547">Nucleotide-binding</keyword>
<dbReference type="SUPFAM" id="SSF53067">
    <property type="entry name" value="Actin-like ATPase domain"/>
    <property type="match status" value="2"/>
</dbReference>
<evidence type="ECO:0000313" key="3">
    <source>
        <dbReference type="EMBL" id="CBJ29320.1"/>
    </source>
</evidence>
<gene>
    <name evidence="3" type="primary">Hsp</name>
    <name evidence="3" type="ORF">Esi_0143_0015</name>
</gene>
<dbReference type="EMBL" id="FN649728">
    <property type="protein sequence ID" value="CBJ29320.1"/>
    <property type="molecule type" value="Genomic_DNA"/>
</dbReference>
<keyword evidence="3" id="KW-0346">Stress response</keyword>
<name>D7FKB7_ECTSI</name>
<dbReference type="InterPro" id="IPR013126">
    <property type="entry name" value="Hsp_70_fam"/>
</dbReference>
<evidence type="ECO:0000313" key="4">
    <source>
        <dbReference type="Proteomes" id="UP000002630"/>
    </source>
</evidence>
<evidence type="ECO:0000256" key="1">
    <source>
        <dbReference type="ARBA" id="ARBA00022741"/>
    </source>
</evidence>
<evidence type="ECO:0000256" key="2">
    <source>
        <dbReference type="ARBA" id="ARBA00022840"/>
    </source>
</evidence>
<dbReference type="Gene3D" id="3.90.640.10">
    <property type="entry name" value="Actin, Chain A, domain 4"/>
    <property type="match status" value="1"/>
</dbReference>
<dbReference type="CDD" id="cd10229">
    <property type="entry name" value="ASKHA_NBD_HSP70_HSPA12"/>
    <property type="match status" value="1"/>
</dbReference>
<keyword evidence="4" id="KW-1185">Reference proteome</keyword>
<dbReference type="STRING" id="2880.D7FKB7"/>
<organism evidence="3 4">
    <name type="scientific">Ectocarpus siliculosus</name>
    <name type="common">Brown alga</name>
    <name type="synonym">Conferva siliculosa</name>
    <dbReference type="NCBI Taxonomy" id="2880"/>
    <lineage>
        <taxon>Eukaryota</taxon>
        <taxon>Sar</taxon>
        <taxon>Stramenopiles</taxon>
        <taxon>Ochrophyta</taxon>
        <taxon>PX clade</taxon>
        <taxon>Phaeophyceae</taxon>
        <taxon>Ectocarpales</taxon>
        <taxon>Ectocarpaceae</taxon>
        <taxon>Ectocarpus</taxon>
    </lineage>
</organism>
<dbReference type="GO" id="GO:0005524">
    <property type="term" value="F:ATP binding"/>
    <property type="evidence" value="ECO:0007669"/>
    <property type="project" value="UniProtKB-KW"/>
</dbReference>
<dbReference type="Proteomes" id="UP000002630">
    <property type="component" value="Linkage Group LG03"/>
</dbReference>